<evidence type="ECO:0000313" key="8">
    <source>
        <dbReference type="EMBL" id="VEU24125.1"/>
    </source>
</evidence>
<dbReference type="PANTHER" id="PTHR28595">
    <property type="entry name" value="39S RIBOSOMAL PROTEIN L54, MITOCHONDRIAL"/>
    <property type="match status" value="1"/>
</dbReference>
<dbReference type="OrthoDB" id="10252718at2759"/>
<dbReference type="Pfam" id="PF08561">
    <property type="entry name" value="Ribosomal_L37"/>
    <property type="match status" value="1"/>
</dbReference>
<dbReference type="Proteomes" id="UP000290900">
    <property type="component" value="Unassembled WGS sequence"/>
</dbReference>
<evidence type="ECO:0000313" key="9">
    <source>
        <dbReference type="Proteomes" id="UP000290900"/>
    </source>
</evidence>
<reference evidence="8 9" key="1">
    <citation type="submission" date="2018-12" db="EMBL/GenBank/DDBJ databases">
        <authorList>
            <person name="Tiukova I."/>
            <person name="Dainat J."/>
        </authorList>
    </citation>
    <scope>NUCLEOTIDE SEQUENCE [LARGE SCALE GENOMIC DNA]</scope>
</reference>
<protein>
    <recommendedName>
        <fullName evidence="7">Large ribosomal subunit protein mL54</fullName>
    </recommendedName>
</protein>
<dbReference type="STRING" id="13370.A0A448YT91"/>
<evidence type="ECO:0000256" key="7">
    <source>
        <dbReference type="ARBA" id="ARBA00035179"/>
    </source>
</evidence>
<evidence type="ECO:0000256" key="1">
    <source>
        <dbReference type="ARBA" id="ARBA00004173"/>
    </source>
</evidence>
<evidence type="ECO:0000256" key="6">
    <source>
        <dbReference type="ARBA" id="ARBA00033752"/>
    </source>
</evidence>
<organism evidence="8 9">
    <name type="scientific">Brettanomyces naardenensis</name>
    <name type="common">Yeast</name>
    <dbReference type="NCBI Taxonomy" id="13370"/>
    <lineage>
        <taxon>Eukaryota</taxon>
        <taxon>Fungi</taxon>
        <taxon>Dikarya</taxon>
        <taxon>Ascomycota</taxon>
        <taxon>Saccharomycotina</taxon>
        <taxon>Pichiomycetes</taxon>
        <taxon>Pichiales</taxon>
        <taxon>Pichiaceae</taxon>
        <taxon>Brettanomyces</taxon>
    </lineage>
</organism>
<proteinExistence type="inferred from homology"/>
<evidence type="ECO:0000256" key="4">
    <source>
        <dbReference type="ARBA" id="ARBA00023128"/>
    </source>
</evidence>
<name>A0A448YT91_BRENA</name>
<dbReference type="PANTHER" id="PTHR28595:SF1">
    <property type="entry name" value="LARGE RIBOSOMAL SUBUNIT PROTEIN ML54"/>
    <property type="match status" value="1"/>
</dbReference>
<dbReference type="InterPro" id="IPR013870">
    <property type="entry name" value="Ribosomal_mL54"/>
</dbReference>
<accession>A0A448YT91</accession>
<sequence length="93" mass="11080">MNRAVIRLFSSSTRALQSSCKEGTPITLEIYKAGKPVVAKKDEEYPPWLWTLLDKEKQMEDLKKSDYFKYKRRQVKKRNVEQCKMNNFMAKMK</sequence>
<keyword evidence="3" id="KW-0689">Ribosomal protein</keyword>
<dbReference type="AlphaFoldDB" id="A0A448YT91"/>
<keyword evidence="2" id="KW-0809">Transit peptide</keyword>
<comment type="subcellular location">
    <subcellularLocation>
        <location evidence="1">Mitochondrion</location>
    </subcellularLocation>
</comment>
<dbReference type="GO" id="GO:0003735">
    <property type="term" value="F:structural constituent of ribosome"/>
    <property type="evidence" value="ECO:0007669"/>
    <property type="project" value="TreeGrafter"/>
</dbReference>
<gene>
    <name evidence="8" type="ORF">BRENAR_LOCUS4853</name>
</gene>
<keyword evidence="9" id="KW-1185">Reference proteome</keyword>
<evidence type="ECO:0000256" key="3">
    <source>
        <dbReference type="ARBA" id="ARBA00022980"/>
    </source>
</evidence>
<comment type="similarity">
    <text evidence="6">Belongs to the mitochondrion-specific ribosomal protein mL54 family.</text>
</comment>
<dbReference type="InParanoid" id="A0A448YT91"/>
<keyword evidence="4" id="KW-0496">Mitochondrion</keyword>
<dbReference type="FunCoup" id="A0A448YT91">
    <property type="interactions" value="99"/>
</dbReference>
<dbReference type="GO" id="GO:0005762">
    <property type="term" value="C:mitochondrial large ribosomal subunit"/>
    <property type="evidence" value="ECO:0007669"/>
    <property type="project" value="TreeGrafter"/>
</dbReference>
<evidence type="ECO:0000256" key="2">
    <source>
        <dbReference type="ARBA" id="ARBA00022946"/>
    </source>
</evidence>
<keyword evidence="5" id="KW-0687">Ribonucleoprotein</keyword>
<evidence type="ECO:0000256" key="5">
    <source>
        <dbReference type="ARBA" id="ARBA00023274"/>
    </source>
</evidence>
<dbReference type="EMBL" id="CAACVR010000075">
    <property type="protein sequence ID" value="VEU24125.1"/>
    <property type="molecule type" value="Genomic_DNA"/>
</dbReference>